<comment type="caution">
    <text evidence="1">The sequence shown here is derived from an EMBL/GenBank/DDBJ whole genome shotgun (WGS) entry which is preliminary data.</text>
</comment>
<protein>
    <submittedName>
        <fullName evidence="1">Uncharacterized protein</fullName>
    </submittedName>
</protein>
<accession>A0ACC0MA32</accession>
<evidence type="ECO:0000313" key="1">
    <source>
        <dbReference type="EMBL" id="KAI8537411.1"/>
    </source>
</evidence>
<reference evidence="1" key="1">
    <citation type="submission" date="2022-02" db="EMBL/GenBank/DDBJ databases">
        <title>Plant Genome Project.</title>
        <authorList>
            <person name="Zhang R.-G."/>
        </authorList>
    </citation>
    <scope>NUCLEOTIDE SEQUENCE</scope>
    <source>
        <strain evidence="1">AT1</strain>
    </source>
</reference>
<gene>
    <name evidence="1" type="ORF">RHMOL_Rhmol09G0021800</name>
</gene>
<dbReference type="Proteomes" id="UP001062846">
    <property type="component" value="Chromosome 9"/>
</dbReference>
<sequence length="101" mass="12346">MITDQCMGMKNAVENVFPDTRHRWCIWHIMKKLPEKLNGYNDYEKISSCMRKAVWNTLTVEQFEDAWNRFITKYELQTNTWLEGLYLERKRWIPAYVNDCF</sequence>
<keyword evidence="2" id="KW-1185">Reference proteome</keyword>
<organism evidence="1 2">
    <name type="scientific">Rhododendron molle</name>
    <name type="common">Chinese azalea</name>
    <name type="synonym">Azalea mollis</name>
    <dbReference type="NCBI Taxonomy" id="49168"/>
    <lineage>
        <taxon>Eukaryota</taxon>
        <taxon>Viridiplantae</taxon>
        <taxon>Streptophyta</taxon>
        <taxon>Embryophyta</taxon>
        <taxon>Tracheophyta</taxon>
        <taxon>Spermatophyta</taxon>
        <taxon>Magnoliopsida</taxon>
        <taxon>eudicotyledons</taxon>
        <taxon>Gunneridae</taxon>
        <taxon>Pentapetalae</taxon>
        <taxon>asterids</taxon>
        <taxon>Ericales</taxon>
        <taxon>Ericaceae</taxon>
        <taxon>Ericoideae</taxon>
        <taxon>Rhodoreae</taxon>
        <taxon>Rhododendron</taxon>
    </lineage>
</organism>
<evidence type="ECO:0000313" key="2">
    <source>
        <dbReference type="Proteomes" id="UP001062846"/>
    </source>
</evidence>
<name>A0ACC0MA32_RHOML</name>
<proteinExistence type="predicted"/>
<dbReference type="EMBL" id="CM046396">
    <property type="protein sequence ID" value="KAI8537411.1"/>
    <property type="molecule type" value="Genomic_DNA"/>
</dbReference>